<dbReference type="InterPro" id="IPR051265">
    <property type="entry name" value="HIBADH-related_NP60_sf"/>
</dbReference>
<dbReference type="Pfam" id="PF03446">
    <property type="entry name" value="NAD_binding_2"/>
    <property type="match status" value="1"/>
</dbReference>
<dbReference type="Proteomes" id="UP001156441">
    <property type="component" value="Unassembled WGS sequence"/>
</dbReference>
<feature type="domain" description="3-hydroxyisobutyrate dehydrogenase-like NAD-binding" evidence="6">
    <location>
        <begin position="159"/>
        <end position="277"/>
    </location>
</feature>
<evidence type="ECO:0000256" key="4">
    <source>
        <dbReference type="SAM" id="MobiDB-lite"/>
    </source>
</evidence>
<evidence type="ECO:0000256" key="1">
    <source>
        <dbReference type="ARBA" id="ARBA00009080"/>
    </source>
</evidence>
<dbReference type="InterPro" id="IPR008927">
    <property type="entry name" value="6-PGluconate_DH-like_C_sf"/>
</dbReference>
<dbReference type="InterPro" id="IPR036291">
    <property type="entry name" value="NAD(P)-bd_dom_sf"/>
</dbReference>
<dbReference type="PIRSF" id="PIRSF000103">
    <property type="entry name" value="HIBADH"/>
    <property type="match status" value="1"/>
</dbReference>
<dbReference type="InterPro" id="IPR029154">
    <property type="entry name" value="HIBADH-like_NADP-bd"/>
</dbReference>
<proteinExistence type="inferred from homology"/>
<dbReference type="SUPFAM" id="SSF48179">
    <property type="entry name" value="6-phosphogluconate dehydrogenase C-terminal domain-like"/>
    <property type="match status" value="1"/>
</dbReference>
<gene>
    <name evidence="7" type="ORF">JT362_14685</name>
</gene>
<evidence type="ECO:0000259" key="6">
    <source>
        <dbReference type="Pfam" id="PF14833"/>
    </source>
</evidence>
<dbReference type="EMBL" id="JAFFZE010000012">
    <property type="protein sequence ID" value="MCT2584369.1"/>
    <property type="molecule type" value="Genomic_DNA"/>
</dbReference>
<accession>A0ABT2J931</accession>
<dbReference type="InterPro" id="IPR002204">
    <property type="entry name" value="3-OH-isobutyrate_DH-rel_CS"/>
</dbReference>
<keyword evidence="2" id="KW-0560">Oxidoreductase</keyword>
<dbReference type="PROSITE" id="PS00895">
    <property type="entry name" value="3_HYDROXYISOBUT_DH"/>
    <property type="match status" value="1"/>
</dbReference>
<reference evidence="7 8" key="1">
    <citation type="submission" date="2021-02" db="EMBL/GenBank/DDBJ databases">
        <title>Actinophytocola xerophila sp. nov., isolated from soil of cotton cropping field.</title>
        <authorList>
            <person name="Huang R."/>
            <person name="Chen X."/>
            <person name="Ge X."/>
            <person name="Liu W."/>
        </authorList>
    </citation>
    <scope>NUCLEOTIDE SEQUENCE [LARGE SCALE GENOMIC DNA]</scope>
    <source>
        <strain evidence="7 8">S1-96</strain>
    </source>
</reference>
<dbReference type="PANTHER" id="PTHR43580:SF2">
    <property type="entry name" value="CYTOKINE-LIKE NUCLEAR FACTOR N-PAC"/>
    <property type="match status" value="1"/>
</dbReference>
<evidence type="ECO:0000313" key="8">
    <source>
        <dbReference type="Proteomes" id="UP001156441"/>
    </source>
</evidence>
<comment type="similarity">
    <text evidence="1">Belongs to the HIBADH-related family.</text>
</comment>
<keyword evidence="8" id="KW-1185">Reference proteome</keyword>
<dbReference type="InterPro" id="IPR015815">
    <property type="entry name" value="HIBADH-related"/>
</dbReference>
<dbReference type="Gene3D" id="3.40.50.720">
    <property type="entry name" value="NAD(P)-binding Rossmann-like Domain"/>
    <property type="match status" value="1"/>
</dbReference>
<evidence type="ECO:0000313" key="7">
    <source>
        <dbReference type="EMBL" id="MCT2584369.1"/>
    </source>
</evidence>
<sequence>MGTGFIGLGLMGEPMARNLVRAGVPLVVWNRTPGASVGAEVAGSPEEVFERCDVVVLMLADGAAIDEVLGRGTTRFRMVAGRTVVHMGTTSADCSRELEADVLAAGGRYAEAPVSGSRKPAEDAELVAMLAGASDTTEAVRPLLAPMCRQVVDCGAVPNGMAMKLAVNLYLITMVTGLAESFHFAERHGLDLETFLGILDAGPMASSVSRVKSDKLVARDFTPQAAISNVRYNNELIAASARAAGVASPLLDVCHRLFAETEALGHGALDMAAVIRAVEHRTRAHQVELPTGPGQHEVADRGPGQ</sequence>
<name>A0ABT2J931_9PSEU</name>
<feature type="domain" description="6-phosphogluconate dehydrogenase NADP-binding" evidence="5">
    <location>
        <begin position="4"/>
        <end position="154"/>
    </location>
</feature>
<evidence type="ECO:0000256" key="3">
    <source>
        <dbReference type="ARBA" id="ARBA00023027"/>
    </source>
</evidence>
<dbReference type="SUPFAM" id="SSF51735">
    <property type="entry name" value="NAD(P)-binding Rossmann-fold domains"/>
    <property type="match status" value="1"/>
</dbReference>
<evidence type="ECO:0000259" key="5">
    <source>
        <dbReference type="Pfam" id="PF03446"/>
    </source>
</evidence>
<comment type="caution">
    <text evidence="7">The sequence shown here is derived from an EMBL/GenBank/DDBJ whole genome shotgun (WGS) entry which is preliminary data.</text>
</comment>
<organism evidence="7 8">
    <name type="scientific">Actinophytocola gossypii</name>
    <dbReference type="NCBI Taxonomy" id="2812003"/>
    <lineage>
        <taxon>Bacteria</taxon>
        <taxon>Bacillati</taxon>
        <taxon>Actinomycetota</taxon>
        <taxon>Actinomycetes</taxon>
        <taxon>Pseudonocardiales</taxon>
        <taxon>Pseudonocardiaceae</taxon>
    </lineage>
</organism>
<dbReference type="Gene3D" id="1.10.1040.10">
    <property type="entry name" value="N-(1-d-carboxylethyl)-l-norvaline Dehydrogenase, domain 2"/>
    <property type="match status" value="1"/>
</dbReference>
<feature type="region of interest" description="Disordered" evidence="4">
    <location>
        <begin position="286"/>
        <end position="305"/>
    </location>
</feature>
<dbReference type="InterPro" id="IPR006115">
    <property type="entry name" value="6PGDH_NADP-bd"/>
</dbReference>
<dbReference type="PANTHER" id="PTHR43580">
    <property type="entry name" value="OXIDOREDUCTASE GLYR1-RELATED"/>
    <property type="match status" value="1"/>
</dbReference>
<evidence type="ECO:0000256" key="2">
    <source>
        <dbReference type="ARBA" id="ARBA00023002"/>
    </source>
</evidence>
<dbReference type="InterPro" id="IPR013328">
    <property type="entry name" value="6PGD_dom2"/>
</dbReference>
<dbReference type="Pfam" id="PF14833">
    <property type="entry name" value="NAD_binding_11"/>
    <property type="match status" value="1"/>
</dbReference>
<keyword evidence="3" id="KW-0520">NAD</keyword>
<protein>
    <submittedName>
        <fullName evidence="7">NAD(P)-dependent oxidoreductase</fullName>
    </submittedName>
</protein>